<dbReference type="EMBL" id="PCMW01000018">
    <property type="protein sequence ID" value="PDS26259.1"/>
    <property type="molecule type" value="Genomic_DNA"/>
</dbReference>
<evidence type="ECO:0000313" key="2">
    <source>
        <dbReference type="Proteomes" id="UP000220828"/>
    </source>
</evidence>
<dbReference type="AlphaFoldDB" id="A0A2H3KDX9"/>
<protein>
    <submittedName>
        <fullName evidence="1">Uncharacterized protein</fullName>
    </submittedName>
</protein>
<dbReference type="OrthoDB" id="6654917at2"/>
<accession>A0A2H3KDX9</accession>
<organism evidence="1 2">
    <name type="scientific">Flavobacterium branchiophilum</name>
    <dbReference type="NCBI Taxonomy" id="55197"/>
    <lineage>
        <taxon>Bacteria</taxon>
        <taxon>Pseudomonadati</taxon>
        <taxon>Bacteroidota</taxon>
        <taxon>Flavobacteriia</taxon>
        <taxon>Flavobacteriales</taxon>
        <taxon>Flavobacteriaceae</taxon>
        <taxon>Flavobacterium</taxon>
    </lineage>
</organism>
<evidence type="ECO:0000313" key="1">
    <source>
        <dbReference type="EMBL" id="PDS26259.1"/>
    </source>
</evidence>
<comment type="caution">
    <text evidence="1">The sequence shown here is derived from an EMBL/GenBank/DDBJ whole genome shotgun (WGS) entry which is preliminary data.</text>
</comment>
<dbReference type="RefSeq" id="WP_097553484.1">
    <property type="nucleotide sequence ID" value="NZ_PCMW01000018.1"/>
</dbReference>
<gene>
    <name evidence="1" type="ORF">B0A77_02805</name>
</gene>
<reference evidence="1 2" key="1">
    <citation type="submission" date="2017-09" db="EMBL/GenBank/DDBJ databases">
        <title>Whole genomes of Flavobacteriaceae.</title>
        <authorList>
            <person name="Stine C."/>
            <person name="Li C."/>
            <person name="Tadesse D."/>
        </authorList>
    </citation>
    <scope>NUCLEOTIDE SEQUENCE [LARGE SCALE GENOMIC DNA]</scope>
    <source>
        <strain evidence="1 2">ATCC 35036</strain>
    </source>
</reference>
<sequence>MKISYHLKFYFLLVLFLLNTKIIFAQNFEEIKGTYSQGSRGGITIYEDGTFALYGYATLVFGVYKFENEDISFTPDIPKQAFSIIGRKNMKIETGANFTFTRKFDDDGPIFIKIDDRNFQPIFDDNNNGGSPHYTLDFAKKPNIVSLGLQTQNHRHNFNTNTFILNNNCNEFLLFYYATISEQKPFVGKIITENGAKKLVCTWGTFKKVEKEDKGDEEMLQFLNRYKKEIQKKKDVKEFYFNDQLKSVTGYNHLSEQENIFDINNYVFDENSNKYIHKDIYQKGKNYTDAIAEDYHDENIILKYHLIEPNDITNIDYNKIELDKNPLFPIDATKKSNENELEFPSEVEGEEIPVDHIIESTYIEPIPMPEKPKKKRKK</sequence>
<proteinExistence type="predicted"/>
<name>A0A2H3KDX9_9FLAO</name>
<dbReference type="Proteomes" id="UP000220828">
    <property type="component" value="Unassembled WGS sequence"/>
</dbReference>